<gene>
    <name evidence="1" type="ORF">TrRE_jg9139</name>
</gene>
<protein>
    <submittedName>
        <fullName evidence="1">Uncharacterized protein</fullName>
    </submittedName>
</protein>
<proteinExistence type="predicted"/>
<feature type="non-terminal residue" evidence="1">
    <location>
        <position position="1"/>
    </location>
</feature>
<dbReference type="EMBL" id="BRXZ01000454">
    <property type="protein sequence ID" value="GMI11958.1"/>
    <property type="molecule type" value="Genomic_DNA"/>
</dbReference>
<organism evidence="1 2">
    <name type="scientific">Triparma retinervis</name>
    <dbReference type="NCBI Taxonomy" id="2557542"/>
    <lineage>
        <taxon>Eukaryota</taxon>
        <taxon>Sar</taxon>
        <taxon>Stramenopiles</taxon>
        <taxon>Ochrophyta</taxon>
        <taxon>Bolidophyceae</taxon>
        <taxon>Parmales</taxon>
        <taxon>Triparmaceae</taxon>
        <taxon>Triparma</taxon>
    </lineage>
</organism>
<evidence type="ECO:0000313" key="2">
    <source>
        <dbReference type="Proteomes" id="UP001165082"/>
    </source>
</evidence>
<sequence>LTPPPLQRTEHLKRHIEVHHENDLFDDETDDYITRRFRKDEIKLDQISREIRQMHAGNKEMIEYFTKNRVSNRWMQLRRKGN</sequence>
<name>A0A9W7KUB2_9STRA</name>
<accession>A0A9W7KUB2</accession>
<comment type="caution">
    <text evidence="1">The sequence shown here is derived from an EMBL/GenBank/DDBJ whole genome shotgun (WGS) entry which is preliminary data.</text>
</comment>
<dbReference type="Proteomes" id="UP001165082">
    <property type="component" value="Unassembled WGS sequence"/>
</dbReference>
<keyword evidence="2" id="KW-1185">Reference proteome</keyword>
<evidence type="ECO:0000313" key="1">
    <source>
        <dbReference type="EMBL" id="GMI11958.1"/>
    </source>
</evidence>
<dbReference type="AlphaFoldDB" id="A0A9W7KUB2"/>
<reference evidence="1" key="1">
    <citation type="submission" date="2022-07" db="EMBL/GenBank/DDBJ databases">
        <title>Genome analysis of Parmales, a sister group of diatoms, reveals the evolutionary specialization of diatoms from phago-mixotrophs to photoautotrophs.</title>
        <authorList>
            <person name="Ban H."/>
            <person name="Sato S."/>
            <person name="Yoshikawa S."/>
            <person name="Kazumasa Y."/>
            <person name="Nakamura Y."/>
            <person name="Ichinomiya M."/>
            <person name="Saitoh K."/>
            <person name="Sato N."/>
            <person name="Blanc-Mathieu R."/>
            <person name="Endo H."/>
            <person name="Kuwata A."/>
            <person name="Ogata H."/>
        </authorList>
    </citation>
    <scope>NUCLEOTIDE SEQUENCE</scope>
</reference>